<gene>
    <name evidence="2" type="ORF">MAXJ12_30857</name>
</gene>
<keyword evidence="3" id="KW-1185">Reference proteome</keyword>
<comment type="similarity">
    <text evidence="1">Belongs to the UPF0065 (bug) family.</text>
</comment>
<dbReference type="Pfam" id="PF03401">
    <property type="entry name" value="TctC"/>
    <property type="match status" value="1"/>
</dbReference>
<proteinExistence type="inferred from homology"/>
<evidence type="ECO:0000313" key="2">
    <source>
        <dbReference type="EMBL" id="EHK53327.1"/>
    </source>
</evidence>
<evidence type="ECO:0000313" key="3">
    <source>
        <dbReference type="Proteomes" id="UP000003250"/>
    </source>
</evidence>
<sequence>MNRERHVARADIGIGIGPGLCLVAGLSLGAVMAPSNALAQWQPERPIEFVIQTSPGGGSDIYTRLWLGIIEKYELSPVPFTPVNMPGGAGAVALTYLYSQDGDPHYLTPTLNSIVTTPLQQKIPVMYTSEDLTPVAMMTTDPFLLWVNPEKYKTWEEFHAACKENRLTATGTGARQEDEIQIGLIQEAAGCEPFRYVPQSGGGVVASNVAGGHSDFNVNQPAEALPHFPDKLIPLVVFAKDRHPASPDTPTHWELEIGTENNNEYAELLDLETGLHQVRGLIGPPNMPEDAKAWYDELFKKVFDSAEWQEFMKTNGMLGTYRGSEGYKEFLVTFEDNHVRMMRDVFGWELRDDLRERTGG</sequence>
<dbReference type="AlphaFoldDB" id="H0I134"/>
<reference evidence="2 3" key="1">
    <citation type="journal article" date="2012" name="J. Bacteriol.">
        <title>Draft Genome Sequence of Mesorhizobium alhagi CCNWXJ12-2T, a Novel Salt-Resistant Species Isolated from the Desert of Northwestern China.</title>
        <authorList>
            <person name="Zhou M."/>
            <person name="Chen W."/>
            <person name="Chen H."/>
            <person name="Wei G."/>
        </authorList>
    </citation>
    <scope>NUCLEOTIDE SEQUENCE [LARGE SCALE GENOMIC DNA]</scope>
    <source>
        <strain evidence="2 3">CCNWXJ12-2</strain>
    </source>
</reference>
<dbReference type="EMBL" id="AHAM01000276">
    <property type="protein sequence ID" value="EHK53327.1"/>
    <property type="molecule type" value="Genomic_DNA"/>
</dbReference>
<evidence type="ECO:0000256" key="1">
    <source>
        <dbReference type="ARBA" id="ARBA00006987"/>
    </source>
</evidence>
<dbReference type="Gene3D" id="3.40.190.150">
    <property type="entry name" value="Bordetella uptake gene, domain 1"/>
    <property type="match status" value="1"/>
</dbReference>
<dbReference type="PANTHER" id="PTHR42928">
    <property type="entry name" value="TRICARBOXYLATE-BINDING PROTEIN"/>
    <property type="match status" value="1"/>
</dbReference>
<dbReference type="PANTHER" id="PTHR42928:SF1">
    <property type="entry name" value="BLR4371 PROTEIN"/>
    <property type="match status" value="1"/>
</dbReference>
<organism evidence="2 3">
    <name type="scientific">Mesorhizobium alhagi CCNWXJ12-2</name>
    <dbReference type="NCBI Taxonomy" id="1107882"/>
    <lineage>
        <taxon>Bacteria</taxon>
        <taxon>Pseudomonadati</taxon>
        <taxon>Pseudomonadota</taxon>
        <taxon>Alphaproteobacteria</taxon>
        <taxon>Hyphomicrobiales</taxon>
        <taxon>Phyllobacteriaceae</taxon>
        <taxon>Allomesorhizobium</taxon>
    </lineage>
</organism>
<protein>
    <recommendedName>
        <fullName evidence="4">Tricarboxylate transporter</fullName>
    </recommendedName>
</protein>
<dbReference type="InterPro" id="IPR005064">
    <property type="entry name" value="BUG"/>
</dbReference>
<dbReference type="PATRIC" id="fig|1107882.3.peg.5968"/>
<accession>H0I134</accession>
<dbReference type="PIRSF" id="PIRSF017082">
    <property type="entry name" value="YflP"/>
    <property type="match status" value="1"/>
</dbReference>
<name>H0I134_9HYPH</name>
<dbReference type="Proteomes" id="UP000003250">
    <property type="component" value="Unassembled WGS sequence"/>
</dbReference>
<evidence type="ECO:0008006" key="4">
    <source>
        <dbReference type="Google" id="ProtNLM"/>
    </source>
</evidence>
<dbReference type="CDD" id="cd07012">
    <property type="entry name" value="PBP2_Bug_TTT"/>
    <property type="match status" value="1"/>
</dbReference>
<dbReference type="InterPro" id="IPR042100">
    <property type="entry name" value="Bug_dom1"/>
</dbReference>
<dbReference type="Gene3D" id="3.40.190.10">
    <property type="entry name" value="Periplasmic binding protein-like II"/>
    <property type="match status" value="1"/>
</dbReference>